<keyword evidence="4" id="KW-0804">Transcription</keyword>
<dbReference type="Proteomes" id="UP000503462">
    <property type="component" value="Chromosome 5"/>
</dbReference>
<dbReference type="SMART" id="SM00906">
    <property type="entry name" value="Fungal_trans"/>
    <property type="match status" value="1"/>
</dbReference>
<keyword evidence="1" id="KW-0862">Zinc</keyword>
<evidence type="ECO:0000256" key="4">
    <source>
        <dbReference type="ARBA" id="ARBA00023163"/>
    </source>
</evidence>
<evidence type="ECO:0000313" key="9">
    <source>
        <dbReference type="Proteomes" id="UP000503462"/>
    </source>
</evidence>
<dbReference type="GO" id="GO:0006351">
    <property type="term" value="P:DNA-templated transcription"/>
    <property type="evidence" value="ECO:0007669"/>
    <property type="project" value="InterPro"/>
</dbReference>
<evidence type="ECO:0000256" key="6">
    <source>
        <dbReference type="SAM" id="MobiDB-lite"/>
    </source>
</evidence>
<feature type="domain" description="Xylanolytic transcriptional activator regulatory" evidence="7">
    <location>
        <begin position="256"/>
        <end position="326"/>
    </location>
</feature>
<evidence type="ECO:0000256" key="2">
    <source>
        <dbReference type="ARBA" id="ARBA00023015"/>
    </source>
</evidence>
<evidence type="ECO:0000256" key="5">
    <source>
        <dbReference type="ARBA" id="ARBA00023242"/>
    </source>
</evidence>
<evidence type="ECO:0000259" key="7">
    <source>
        <dbReference type="SMART" id="SM00906"/>
    </source>
</evidence>
<dbReference type="AlphaFoldDB" id="A0A6H0Y3R9"/>
<sequence>MDYTFVPQYNGEVPKKRRLAKACETCRARKKRCHHHPLDEEDGEQAGPVEDSGHDHAQAPPSADYRGISVRKGNSNRFLSDLSPETRLLERTSVGGENGLAKSMDSVGIWVNRSDYETLVRECNAARGVGFRSDEAQSIKPTATQIQGLIDVYFKKIHPFLPLLEEHDFRRAYAEGSIPEALTCALCLVSAKDSDAQQYFTTPESNPWSPRKLCKNLHAKVKAAVAAPGRQDKITQICMLAVLSMHSEGSDGAEEASLYLIQAIHQCQTLGLHLSASFPARDGKHTKRLFWCLWILDRFSAAMNGRPIMMADNDVAIEQFQPGESGFPAFEVLLKITAILNQVIGYYRPGNPATTTGWEQSYPGYEEIVDSIVGWNLPPSLLSTLHIAYLTVTILSHRSKGAADFASTTPSYLRQSLAAIQIIRLMSPARLPTLHALPILPYAISLALSVSYQHLRQDQLVHQQEDARADFEACYAILRELKHTWPSADPMSTLSEKVVEELTRIPSIVSFRIRRQAQDKELQGFTSACKHDGDAVGFSHTADAARPLPTTDRNMLVEDMQQLYTPAGTDKELMPSSNDLFEGIDDIFGTYLDPNYPVNLDFLDDHGNIDPGEWPLPSG</sequence>
<keyword evidence="5" id="KW-0539">Nucleus</keyword>
<evidence type="ECO:0000256" key="3">
    <source>
        <dbReference type="ARBA" id="ARBA00023125"/>
    </source>
</evidence>
<dbReference type="PANTHER" id="PTHR47171:SF6">
    <property type="entry name" value="SPECIFIC TRANSCRIPTION FACTOR, PUTATIVE (AFU_ORTHOLOGUE AFUA_2G06130)-RELATED"/>
    <property type="match status" value="1"/>
</dbReference>
<name>A0A6H0Y3R9_9PEZI</name>
<evidence type="ECO:0000313" key="8">
    <source>
        <dbReference type="EMBL" id="QIX01488.1"/>
    </source>
</evidence>
<dbReference type="PANTHER" id="PTHR47171">
    <property type="entry name" value="FARA-RELATED"/>
    <property type="match status" value="1"/>
</dbReference>
<dbReference type="CDD" id="cd00067">
    <property type="entry name" value="GAL4"/>
    <property type="match status" value="1"/>
</dbReference>
<keyword evidence="2" id="KW-0805">Transcription regulation</keyword>
<reference evidence="8 9" key="1">
    <citation type="journal article" date="2016" name="Sci. Rep.">
        <title>Peltaster fructicola genome reveals evolution from an invasive phytopathogen to an ectophytic parasite.</title>
        <authorList>
            <person name="Xu C."/>
            <person name="Chen H."/>
            <person name="Gleason M.L."/>
            <person name="Xu J.R."/>
            <person name="Liu H."/>
            <person name="Zhang R."/>
            <person name="Sun G."/>
        </authorList>
    </citation>
    <scope>NUCLEOTIDE SEQUENCE [LARGE SCALE GENOMIC DNA]</scope>
    <source>
        <strain evidence="8 9">LNHT1506</strain>
    </source>
</reference>
<organism evidence="8 9">
    <name type="scientific">Peltaster fructicola</name>
    <dbReference type="NCBI Taxonomy" id="286661"/>
    <lineage>
        <taxon>Eukaryota</taxon>
        <taxon>Fungi</taxon>
        <taxon>Dikarya</taxon>
        <taxon>Ascomycota</taxon>
        <taxon>Pezizomycotina</taxon>
        <taxon>Dothideomycetes</taxon>
        <taxon>Dothideomycetes incertae sedis</taxon>
        <taxon>Peltaster</taxon>
    </lineage>
</organism>
<evidence type="ECO:0000256" key="1">
    <source>
        <dbReference type="ARBA" id="ARBA00022833"/>
    </source>
</evidence>
<dbReference type="InterPro" id="IPR007219">
    <property type="entry name" value="XnlR_reg_dom"/>
</dbReference>
<dbReference type="InterPro" id="IPR052073">
    <property type="entry name" value="Amide_Lactam_Regulators"/>
</dbReference>
<keyword evidence="9" id="KW-1185">Reference proteome</keyword>
<protein>
    <recommendedName>
        <fullName evidence="7">Xylanolytic transcriptional activator regulatory domain-containing protein</fullName>
    </recommendedName>
</protein>
<dbReference type="GO" id="GO:0000981">
    <property type="term" value="F:DNA-binding transcription factor activity, RNA polymerase II-specific"/>
    <property type="evidence" value="ECO:0007669"/>
    <property type="project" value="InterPro"/>
</dbReference>
<dbReference type="OrthoDB" id="10031947at2759"/>
<dbReference type="GO" id="GO:0008270">
    <property type="term" value="F:zinc ion binding"/>
    <property type="evidence" value="ECO:0007669"/>
    <property type="project" value="InterPro"/>
</dbReference>
<dbReference type="GO" id="GO:0003677">
    <property type="term" value="F:DNA binding"/>
    <property type="evidence" value="ECO:0007669"/>
    <property type="project" value="UniProtKB-KW"/>
</dbReference>
<proteinExistence type="predicted"/>
<dbReference type="CDD" id="cd12148">
    <property type="entry name" value="fungal_TF_MHR"/>
    <property type="match status" value="1"/>
</dbReference>
<gene>
    <name evidence="8" type="ORF">AMS68_007005</name>
</gene>
<accession>A0A6H0Y3R9</accession>
<feature type="region of interest" description="Disordered" evidence="6">
    <location>
        <begin position="31"/>
        <end position="70"/>
    </location>
</feature>
<dbReference type="Pfam" id="PF04082">
    <property type="entry name" value="Fungal_trans"/>
    <property type="match status" value="1"/>
</dbReference>
<keyword evidence="3" id="KW-0238">DNA-binding</keyword>
<dbReference type="InterPro" id="IPR001138">
    <property type="entry name" value="Zn2Cys6_DnaBD"/>
</dbReference>
<dbReference type="EMBL" id="CP051143">
    <property type="protein sequence ID" value="QIX01488.1"/>
    <property type="molecule type" value="Genomic_DNA"/>
</dbReference>